<dbReference type="SUPFAM" id="SSF49373">
    <property type="entry name" value="Invasin/intimin cell-adhesion fragments"/>
    <property type="match status" value="1"/>
</dbReference>
<dbReference type="InterPro" id="IPR003343">
    <property type="entry name" value="Big_2"/>
</dbReference>
<keyword evidence="3" id="KW-0326">Glycosidase</keyword>
<comment type="caution">
    <text evidence="6">The sequence shown here is derived from an EMBL/GenBank/DDBJ whole genome shotgun (WGS) entry which is preliminary data.</text>
</comment>
<dbReference type="Pfam" id="PF06439">
    <property type="entry name" value="3keto-disac_hyd"/>
    <property type="match status" value="2"/>
</dbReference>
<keyword evidence="2" id="KW-0378">Hydrolase</keyword>
<gene>
    <name evidence="6" type="ORF">I7822_17695</name>
</gene>
<dbReference type="SMART" id="SM00458">
    <property type="entry name" value="RICIN"/>
    <property type="match status" value="1"/>
</dbReference>
<dbReference type="Proteomes" id="UP000663981">
    <property type="component" value="Unassembled WGS sequence"/>
</dbReference>
<dbReference type="PANTHER" id="PTHR42800">
    <property type="entry name" value="EXOINULINASE INUD (AFU_ORTHOLOGUE AFUA_5G00480)"/>
    <property type="match status" value="1"/>
</dbReference>
<dbReference type="CDD" id="cd18622">
    <property type="entry name" value="GH32_Inu-like"/>
    <property type="match status" value="1"/>
</dbReference>
<accession>A0ABS3N6I5</accession>
<dbReference type="InterPro" id="IPR010496">
    <property type="entry name" value="AL/BT2_dom"/>
</dbReference>
<dbReference type="InterPro" id="IPR013320">
    <property type="entry name" value="ConA-like_dom_sf"/>
</dbReference>
<dbReference type="Gene3D" id="2.80.10.50">
    <property type="match status" value="1"/>
</dbReference>
<organism evidence="6 7">
    <name type="scientific">Metabacillus bambusae</name>
    <dbReference type="NCBI Taxonomy" id="2795218"/>
    <lineage>
        <taxon>Bacteria</taxon>
        <taxon>Bacillati</taxon>
        <taxon>Bacillota</taxon>
        <taxon>Bacilli</taxon>
        <taxon>Bacillales</taxon>
        <taxon>Bacillaceae</taxon>
        <taxon>Metabacillus</taxon>
    </lineage>
</organism>
<dbReference type="Gene3D" id="2.60.120.560">
    <property type="entry name" value="Exo-inulinase, domain 1"/>
    <property type="match status" value="4"/>
</dbReference>
<dbReference type="InterPro" id="IPR001362">
    <property type="entry name" value="Glyco_hydro_32"/>
</dbReference>
<dbReference type="InterPro" id="IPR000772">
    <property type="entry name" value="Ricin_B_lectin"/>
</dbReference>
<dbReference type="Gene3D" id="2.115.10.20">
    <property type="entry name" value="Glycosyl hydrolase domain, family 43"/>
    <property type="match status" value="1"/>
</dbReference>
<evidence type="ECO:0000256" key="1">
    <source>
        <dbReference type="ARBA" id="ARBA00009902"/>
    </source>
</evidence>
<protein>
    <submittedName>
        <fullName evidence="6">GH32 C-terminal domain-containing protein</fullName>
    </submittedName>
</protein>
<evidence type="ECO:0000256" key="3">
    <source>
        <dbReference type="ARBA" id="ARBA00023295"/>
    </source>
</evidence>
<evidence type="ECO:0000256" key="2">
    <source>
        <dbReference type="ARBA" id="ARBA00022801"/>
    </source>
</evidence>
<dbReference type="InterPro" id="IPR008964">
    <property type="entry name" value="Invasin/intimin_cell_adhesion"/>
</dbReference>
<dbReference type="SUPFAM" id="SSF75005">
    <property type="entry name" value="Arabinanase/levansucrase/invertase"/>
    <property type="match status" value="1"/>
</dbReference>
<feature type="domain" description="BIG2" evidence="5">
    <location>
        <begin position="1019"/>
        <end position="1100"/>
    </location>
</feature>
<keyword evidence="7" id="KW-1185">Reference proteome</keyword>
<dbReference type="InterPro" id="IPR023296">
    <property type="entry name" value="Glyco_hydro_beta-prop_sf"/>
</dbReference>
<evidence type="ECO:0000259" key="5">
    <source>
        <dbReference type="SMART" id="SM00635"/>
    </source>
</evidence>
<proteinExistence type="inferred from homology"/>
<dbReference type="Pfam" id="PF02368">
    <property type="entry name" value="Big_2"/>
    <property type="match status" value="1"/>
</dbReference>
<evidence type="ECO:0000313" key="6">
    <source>
        <dbReference type="EMBL" id="MBO1513488.1"/>
    </source>
</evidence>
<sequence>MKNKKSNVIKLALLIVFVFSALYIDSHLQVTASEHKAAIFGYLPISGTWSKESSGDIRGKSGKKQPAINLTTTEVGSNFVYEANVMIDNSTPGALGSIVFRADQAGIGGYMLSLEPKKNKIQLVDIKTGLNVGKPINKEIETDVSYQLKIIADGPAIKVFLNEKMILNVKDSRYSKGVTGFHVDNGTATFSKVSVYEVRTNLTDWKMEEGKWTTSAEGLVGTAESEENIYAVSHTSVTNFNYEADVIVKDKKAVGTLIFRSNETGLQAYGLQIDPKTDRIRLYDTEQNKEIANSNVSIESGNLYHIRVKAEGTSLYVYWQNNSEPVISIDDDVYTEGFLGLHASNGSVVFQNIEISEMNTNLDGWVSYNGEWAPHLEGMEGVSSGANNTYRVAETTKTDFVLEGDLKVDADTAYGTAGLVFRANSDATRGYMLTIDPNLNNIRLLDLNGDRTVGMVDRNVELGKTYHFEVHAKGSNIMVYVDGFADPVINVKDTAYSNGKFGLNVHNGTAYFQNVYATSFDDYYTELYRPQYHFTQARGSASDPNGLVYYEGEYHLFHQDGGKWAHAVSTDLVHWKRLPIAIPWNEMGHAWSGSAVVDNENVSGLFNEEGSGLIAYYTSFNPAKHNGDQKIGVAYSRDKGRTWEFYDGNPIIPNIGEFYGGEGWDFRDPKVVWDEDHKQWVMVVSGGDHIRFFTSKDLLNWELIESFGYGKYVRGGVWECPDFFQLPVDGDENNKKWVLSISTGANLNTNGSDSEYFVGTFDGKRFVSDHPEGFLLKNEYGKEMYAAMSFSDIPASDGRRISLGWMSNWDYPFSFPTSPWQGQMSIPRELTLKTVPEEGVRMLQNPIEELEKLRGPAFSRSNRIVKMNDPNLLSDLNGSAYEIVAEFELPKDNGTEEFGFRLRESEDQKTVVGYNVTDSKMFFDRSESGEIDFSENFTTYHETTIKPNNKRVKMRIYVDESSVEVFGNDGQAVFSNVVFPDGASDGMSFYTKGGNVKIVSLNVYPLAGIWKDESYEGTSPNKVVMDHSKLELRIGQSHRLSTSILPRSAKNQKIKWQTSNPTIAEVEKFDESSADIKVVGYGRATISAIANNGKVIGTTVVESKTSFKIVEDNSGKALTVDGTSNGSKVKIRPKSGTLEQVWNIEGEPSGIYKVLSQKSNKVLDASGTSNGDDVQIWEYFGYDNQQWRITDNWDGTVTFNVVNSGKALEVPDRKIEDGTVVEINEFNSEASQKWKLIEVPLSIQEKK</sequence>
<dbReference type="SMART" id="SM00635">
    <property type="entry name" value="BID_2"/>
    <property type="match status" value="1"/>
</dbReference>
<dbReference type="Pfam" id="PF00251">
    <property type="entry name" value="Glyco_hydro_32N"/>
    <property type="match status" value="1"/>
</dbReference>
<reference evidence="6 7" key="1">
    <citation type="submission" date="2021-03" db="EMBL/GenBank/DDBJ databases">
        <title>Whole genome sequence of Metabacillus bambusae BG109.</title>
        <authorList>
            <person name="Jeong J.W."/>
        </authorList>
    </citation>
    <scope>NUCLEOTIDE SEQUENCE [LARGE SCALE GENOMIC DNA]</scope>
    <source>
        <strain evidence="6 7">BG109</strain>
    </source>
</reference>
<dbReference type="CDD" id="cd00161">
    <property type="entry name" value="beta-trefoil_Ricin-like"/>
    <property type="match status" value="1"/>
</dbReference>
<comment type="similarity">
    <text evidence="1">Belongs to the glycosyl hydrolase 32 family.</text>
</comment>
<dbReference type="Pfam" id="PF08244">
    <property type="entry name" value="Glyco_hydro_32C"/>
    <property type="match status" value="1"/>
</dbReference>
<evidence type="ECO:0000313" key="7">
    <source>
        <dbReference type="Proteomes" id="UP000663981"/>
    </source>
</evidence>
<dbReference type="SUPFAM" id="SSF50370">
    <property type="entry name" value="Ricin B-like lectins"/>
    <property type="match status" value="1"/>
</dbReference>
<name>A0ABS3N6I5_9BACI</name>
<dbReference type="EMBL" id="JAGDEL010000014">
    <property type="protein sequence ID" value="MBO1513488.1"/>
    <property type="molecule type" value="Genomic_DNA"/>
</dbReference>
<feature type="domain" description="Ricin B lectin" evidence="4">
    <location>
        <begin position="1104"/>
        <end position="1237"/>
    </location>
</feature>
<dbReference type="SMART" id="SM00640">
    <property type="entry name" value="Glyco_32"/>
    <property type="match status" value="1"/>
</dbReference>
<dbReference type="SUPFAM" id="SSF49899">
    <property type="entry name" value="Concanavalin A-like lectins/glucanases"/>
    <property type="match status" value="1"/>
</dbReference>
<dbReference type="PANTHER" id="PTHR42800:SF1">
    <property type="entry name" value="EXOINULINASE INUD (AFU_ORTHOLOGUE AFUA_5G00480)"/>
    <property type="match status" value="1"/>
</dbReference>
<dbReference type="PROSITE" id="PS50231">
    <property type="entry name" value="RICIN_B_LECTIN"/>
    <property type="match status" value="1"/>
</dbReference>
<dbReference type="Pfam" id="PF00652">
    <property type="entry name" value="Ricin_B_lectin"/>
    <property type="match status" value="1"/>
</dbReference>
<dbReference type="InterPro" id="IPR013148">
    <property type="entry name" value="Glyco_hydro_32_N"/>
</dbReference>
<dbReference type="InterPro" id="IPR013189">
    <property type="entry name" value="Glyco_hydro_32_C"/>
</dbReference>
<evidence type="ECO:0000259" key="4">
    <source>
        <dbReference type="SMART" id="SM00458"/>
    </source>
</evidence>
<dbReference type="Gene3D" id="2.60.40.1080">
    <property type="match status" value="1"/>
</dbReference>
<dbReference type="RefSeq" id="WP_207980432.1">
    <property type="nucleotide sequence ID" value="NZ_JAGDEL010000014.1"/>
</dbReference>
<dbReference type="InterPro" id="IPR035992">
    <property type="entry name" value="Ricin_B-like_lectins"/>
</dbReference>